<protein>
    <recommendedName>
        <fullName evidence="8">PmbA protein</fullName>
    </recommendedName>
</protein>
<dbReference type="InterPro" id="IPR036059">
    <property type="entry name" value="TldD/PmbA_sf"/>
</dbReference>
<feature type="domain" description="Metalloprotease TldD/E central" evidence="5">
    <location>
        <begin position="136"/>
        <end position="240"/>
    </location>
</feature>
<dbReference type="PANTHER" id="PTHR43421">
    <property type="entry name" value="METALLOPROTEASE PMBA"/>
    <property type="match status" value="1"/>
</dbReference>
<feature type="domain" description="Metalloprotease TldD/E C-terminal" evidence="4">
    <location>
        <begin position="248"/>
        <end position="462"/>
    </location>
</feature>
<dbReference type="Pfam" id="PF19289">
    <property type="entry name" value="PmbA_TldD_3rd"/>
    <property type="match status" value="1"/>
</dbReference>
<proteinExistence type="inferred from homology"/>
<dbReference type="GO" id="GO:0008237">
    <property type="term" value="F:metallopeptidase activity"/>
    <property type="evidence" value="ECO:0007669"/>
    <property type="project" value="InterPro"/>
</dbReference>
<dbReference type="SUPFAM" id="SSF111283">
    <property type="entry name" value="Putative modulator of DNA gyrase, PmbA/TldD"/>
    <property type="match status" value="1"/>
</dbReference>
<feature type="region of interest" description="Disordered" evidence="2">
    <location>
        <begin position="351"/>
        <end position="370"/>
    </location>
</feature>
<evidence type="ECO:0000313" key="7">
    <source>
        <dbReference type="Proteomes" id="UP000186406"/>
    </source>
</evidence>
<evidence type="ECO:0000259" key="3">
    <source>
        <dbReference type="Pfam" id="PF01523"/>
    </source>
</evidence>
<comment type="similarity">
    <text evidence="1">Belongs to the peptidase U62 family.</text>
</comment>
<evidence type="ECO:0000259" key="5">
    <source>
        <dbReference type="Pfam" id="PF19290"/>
    </source>
</evidence>
<organism evidence="6 7">
    <name type="scientific">Pseudoxanthobacter soli DSM 19599</name>
    <dbReference type="NCBI Taxonomy" id="1123029"/>
    <lineage>
        <taxon>Bacteria</taxon>
        <taxon>Pseudomonadati</taxon>
        <taxon>Pseudomonadota</taxon>
        <taxon>Alphaproteobacteria</taxon>
        <taxon>Hyphomicrobiales</taxon>
        <taxon>Segnochrobactraceae</taxon>
        <taxon>Pseudoxanthobacter</taxon>
    </lineage>
</organism>
<dbReference type="EMBL" id="FRXO01000001">
    <property type="protein sequence ID" value="SHO59969.1"/>
    <property type="molecule type" value="Genomic_DNA"/>
</dbReference>
<dbReference type="PANTHER" id="PTHR43421:SF1">
    <property type="entry name" value="METALLOPROTEASE PMBA"/>
    <property type="match status" value="1"/>
</dbReference>
<reference evidence="6 7" key="1">
    <citation type="submission" date="2016-12" db="EMBL/GenBank/DDBJ databases">
        <authorList>
            <person name="Song W.-J."/>
            <person name="Kurnit D.M."/>
        </authorList>
    </citation>
    <scope>NUCLEOTIDE SEQUENCE [LARGE SCALE GENOMIC DNA]</scope>
    <source>
        <strain evidence="6 7">DSM 19599</strain>
    </source>
</reference>
<gene>
    <name evidence="6" type="ORF">SAMN02745172_00129</name>
</gene>
<evidence type="ECO:0000256" key="1">
    <source>
        <dbReference type="ARBA" id="ARBA00005836"/>
    </source>
</evidence>
<dbReference type="GO" id="GO:0005829">
    <property type="term" value="C:cytosol"/>
    <property type="evidence" value="ECO:0007669"/>
    <property type="project" value="TreeGrafter"/>
</dbReference>
<dbReference type="Gene3D" id="3.30.2290.10">
    <property type="entry name" value="PmbA/TldD superfamily"/>
    <property type="match status" value="1"/>
</dbReference>
<dbReference type="InterPro" id="IPR045569">
    <property type="entry name" value="Metalloprtase-TldD/E_C"/>
</dbReference>
<dbReference type="InterPro" id="IPR035068">
    <property type="entry name" value="TldD/PmbA_N"/>
</dbReference>
<dbReference type="InterPro" id="IPR045570">
    <property type="entry name" value="Metalloprtase-TldD/E_cen_dom"/>
</dbReference>
<accession>A0A1M7Z523</accession>
<dbReference type="InterPro" id="IPR047657">
    <property type="entry name" value="PmbA"/>
</dbReference>
<dbReference type="Proteomes" id="UP000186406">
    <property type="component" value="Unassembled WGS sequence"/>
</dbReference>
<evidence type="ECO:0008006" key="8">
    <source>
        <dbReference type="Google" id="ProtNLM"/>
    </source>
</evidence>
<evidence type="ECO:0000256" key="2">
    <source>
        <dbReference type="SAM" id="MobiDB-lite"/>
    </source>
</evidence>
<dbReference type="Pfam" id="PF01523">
    <property type="entry name" value="PmbA_TldD_1st"/>
    <property type="match status" value="1"/>
</dbReference>
<dbReference type="OrthoDB" id="9803618at2"/>
<feature type="compositionally biased region" description="Low complexity" evidence="2">
    <location>
        <begin position="351"/>
        <end position="362"/>
    </location>
</feature>
<dbReference type="InterPro" id="IPR002510">
    <property type="entry name" value="Metalloprtase-TldD/E_N"/>
</dbReference>
<dbReference type="AlphaFoldDB" id="A0A1M7Z523"/>
<dbReference type="RefSeq" id="WP_073625294.1">
    <property type="nucleotide sequence ID" value="NZ_FRXO01000001.1"/>
</dbReference>
<dbReference type="GO" id="GO:0006508">
    <property type="term" value="P:proteolysis"/>
    <property type="evidence" value="ECO:0007669"/>
    <property type="project" value="InterPro"/>
</dbReference>
<evidence type="ECO:0000313" key="6">
    <source>
        <dbReference type="EMBL" id="SHO59969.1"/>
    </source>
</evidence>
<evidence type="ECO:0000259" key="4">
    <source>
        <dbReference type="Pfam" id="PF19289"/>
    </source>
</evidence>
<name>A0A1M7Z523_9HYPH</name>
<dbReference type="STRING" id="1123029.SAMN02745172_00129"/>
<sequence length="463" mass="47365">MAAATELDRTGTDYLDPRRLEDAAAALVEAARKAGADAADTVVVRGVSVSVSVRDGAVEDSERSEGDDFALRVFVGRRSASVSTNALGDPKAIAERAVAMARVAPEDRFAGLADRALIASREAVSAAAAALDLFDPAVPAVEALTESALEAEAAALGVAGVTRSGGAGAAWSLGGLVLVTSDGFSGSYVATRHGRSATAVAGEGTGMERDYWSASAIHGADLQNADVIGRIAGERAVRRLAPRKVPTARTTVVYEPRAAGSLIGHLAGAINAASIARGTSFLKERMGERVFAAGIRITDDPTRPRGLGSRPFDGEGIVGGPLSLIEDGVLQCWLLDSATGRELGLATNGRAARGAGAPSPGTTNLTLSPGSVSPEDLIKEIGTGFYVTDLIGHGANIVTGDYSRGAAGFWIENGEIAYPVSEVTIAGRLGDMFVAARPANDLELRFATNAPTVAIEGMTVAGR</sequence>
<dbReference type="Pfam" id="PF19290">
    <property type="entry name" value="PmbA_TldD_2nd"/>
    <property type="match status" value="1"/>
</dbReference>
<feature type="domain" description="Metalloprotease TldD/E N-terminal" evidence="3">
    <location>
        <begin position="39"/>
        <end position="101"/>
    </location>
</feature>
<keyword evidence="7" id="KW-1185">Reference proteome</keyword>